<dbReference type="InterPro" id="IPR016024">
    <property type="entry name" value="ARM-type_fold"/>
</dbReference>
<dbReference type="Gene3D" id="1.25.10.10">
    <property type="entry name" value="Leucine-rich Repeat Variant"/>
    <property type="match status" value="1"/>
</dbReference>
<evidence type="ECO:0000313" key="3">
    <source>
        <dbReference type="EMBL" id="KAH3897083.1"/>
    </source>
</evidence>
<dbReference type="InterPro" id="IPR011989">
    <property type="entry name" value="ARM-like"/>
</dbReference>
<keyword evidence="1" id="KW-0677">Repeat</keyword>
<dbReference type="Proteomes" id="UP000828390">
    <property type="component" value="Unassembled WGS sequence"/>
</dbReference>
<dbReference type="InterPro" id="IPR039852">
    <property type="entry name" value="CAND1/CAND2"/>
</dbReference>
<accession>A0A9D4NLV7</accession>
<organism evidence="3 4">
    <name type="scientific">Dreissena polymorpha</name>
    <name type="common">Zebra mussel</name>
    <name type="synonym">Mytilus polymorpha</name>
    <dbReference type="NCBI Taxonomy" id="45954"/>
    <lineage>
        <taxon>Eukaryota</taxon>
        <taxon>Metazoa</taxon>
        <taxon>Spiralia</taxon>
        <taxon>Lophotrochozoa</taxon>
        <taxon>Mollusca</taxon>
        <taxon>Bivalvia</taxon>
        <taxon>Autobranchia</taxon>
        <taxon>Heteroconchia</taxon>
        <taxon>Euheterodonta</taxon>
        <taxon>Imparidentia</taxon>
        <taxon>Neoheterodontei</taxon>
        <taxon>Myida</taxon>
        <taxon>Dreissenoidea</taxon>
        <taxon>Dreissenidae</taxon>
        <taxon>Dreissena</taxon>
    </lineage>
</organism>
<sequence length="78" mass="8658">MYSLLPSYSVYVGCFRPVLLLQGQIPAIVKAIHKQLKEKSVKTRQGCFSLLTELVMVMPGALRDHLPMLVPGIQYALG</sequence>
<gene>
    <name evidence="3" type="ORF">DPMN_021267</name>
</gene>
<dbReference type="AlphaFoldDB" id="A0A9D4NLV7"/>
<evidence type="ECO:0000313" key="4">
    <source>
        <dbReference type="Proteomes" id="UP000828390"/>
    </source>
</evidence>
<protein>
    <submittedName>
        <fullName evidence="3">Uncharacterized protein</fullName>
    </submittedName>
</protein>
<proteinExistence type="predicted"/>
<dbReference type="GO" id="GO:0010265">
    <property type="term" value="P:SCF complex assembly"/>
    <property type="evidence" value="ECO:0007669"/>
    <property type="project" value="InterPro"/>
</dbReference>
<evidence type="ECO:0000256" key="1">
    <source>
        <dbReference type="ARBA" id="ARBA00022737"/>
    </source>
</evidence>
<keyword evidence="2" id="KW-0833">Ubl conjugation pathway</keyword>
<name>A0A9D4NLV7_DREPO</name>
<dbReference type="PANTHER" id="PTHR12696">
    <property type="entry name" value="TIP120"/>
    <property type="match status" value="1"/>
</dbReference>
<comment type="caution">
    <text evidence="3">The sequence shown here is derived from an EMBL/GenBank/DDBJ whole genome shotgun (WGS) entry which is preliminary data.</text>
</comment>
<keyword evidence="4" id="KW-1185">Reference proteome</keyword>
<dbReference type="SUPFAM" id="SSF48371">
    <property type="entry name" value="ARM repeat"/>
    <property type="match status" value="1"/>
</dbReference>
<dbReference type="EMBL" id="JAIWYP010000001">
    <property type="protein sequence ID" value="KAH3897083.1"/>
    <property type="molecule type" value="Genomic_DNA"/>
</dbReference>
<reference evidence="3" key="1">
    <citation type="journal article" date="2019" name="bioRxiv">
        <title>The Genome of the Zebra Mussel, Dreissena polymorpha: A Resource for Invasive Species Research.</title>
        <authorList>
            <person name="McCartney M.A."/>
            <person name="Auch B."/>
            <person name="Kono T."/>
            <person name="Mallez S."/>
            <person name="Zhang Y."/>
            <person name="Obille A."/>
            <person name="Becker A."/>
            <person name="Abrahante J.E."/>
            <person name="Garbe J."/>
            <person name="Badalamenti J.P."/>
            <person name="Herman A."/>
            <person name="Mangelson H."/>
            <person name="Liachko I."/>
            <person name="Sullivan S."/>
            <person name="Sone E.D."/>
            <person name="Koren S."/>
            <person name="Silverstein K.A.T."/>
            <person name="Beckman K.B."/>
            <person name="Gohl D.M."/>
        </authorList>
    </citation>
    <scope>NUCLEOTIDE SEQUENCE</scope>
    <source>
        <strain evidence="3">Duluth1</strain>
        <tissue evidence="3">Whole animal</tissue>
    </source>
</reference>
<reference evidence="3" key="2">
    <citation type="submission" date="2020-11" db="EMBL/GenBank/DDBJ databases">
        <authorList>
            <person name="McCartney M.A."/>
            <person name="Auch B."/>
            <person name="Kono T."/>
            <person name="Mallez S."/>
            <person name="Becker A."/>
            <person name="Gohl D.M."/>
            <person name="Silverstein K.A.T."/>
            <person name="Koren S."/>
            <person name="Bechman K.B."/>
            <person name="Herman A."/>
            <person name="Abrahante J.E."/>
            <person name="Garbe J."/>
        </authorList>
    </citation>
    <scope>NUCLEOTIDE SEQUENCE</scope>
    <source>
        <strain evidence="3">Duluth1</strain>
        <tissue evidence="3">Whole animal</tissue>
    </source>
</reference>
<evidence type="ECO:0000256" key="2">
    <source>
        <dbReference type="ARBA" id="ARBA00022786"/>
    </source>
</evidence>